<name>A0A917C4Q1_9BACL</name>
<dbReference type="InterPro" id="IPR000073">
    <property type="entry name" value="AB_hydrolase_1"/>
</dbReference>
<dbReference type="Proteomes" id="UP000637643">
    <property type="component" value="Unassembled WGS sequence"/>
</dbReference>
<comment type="caution">
    <text evidence="2">The sequence shown here is derived from an EMBL/GenBank/DDBJ whole genome shotgun (WGS) entry which is preliminary data.</text>
</comment>
<evidence type="ECO:0000313" key="3">
    <source>
        <dbReference type="Proteomes" id="UP000637643"/>
    </source>
</evidence>
<dbReference type="Gene3D" id="3.40.50.1820">
    <property type="entry name" value="alpha/beta hydrolase"/>
    <property type="match status" value="1"/>
</dbReference>
<accession>A0A917C4Q1</accession>
<dbReference type="AlphaFoldDB" id="A0A917C4Q1"/>
<dbReference type="Pfam" id="PF00561">
    <property type="entry name" value="Abhydrolase_1"/>
    <property type="match status" value="1"/>
</dbReference>
<dbReference type="EMBL" id="BMKR01000005">
    <property type="protein sequence ID" value="GGF70749.1"/>
    <property type="molecule type" value="Genomic_DNA"/>
</dbReference>
<feature type="domain" description="AB hydrolase-1" evidence="1">
    <location>
        <begin position="23"/>
        <end position="126"/>
    </location>
</feature>
<dbReference type="PRINTS" id="PR00111">
    <property type="entry name" value="ABHYDROLASE"/>
</dbReference>
<dbReference type="PANTHER" id="PTHR43798">
    <property type="entry name" value="MONOACYLGLYCEROL LIPASE"/>
    <property type="match status" value="1"/>
</dbReference>
<proteinExistence type="predicted"/>
<dbReference type="GO" id="GO:0016787">
    <property type="term" value="F:hydrolase activity"/>
    <property type="evidence" value="ECO:0007669"/>
    <property type="project" value="UniProtKB-KW"/>
</dbReference>
<reference evidence="2" key="1">
    <citation type="journal article" date="2014" name="Int. J. Syst. Evol. Microbiol.">
        <title>Complete genome sequence of Corynebacterium casei LMG S-19264T (=DSM 44701T), isolated from a smear-ripened cheese.</title>
        <authorList>
            <consortium name="US DOE Joint Genome Institute (JGI-PGF)"/>
            <person name="Walter F."/>
            <person name="Albersmeier A."/>
            <person name="Kalinowski J."/>
            <person name="Ruckert C."/>
        </authorList>
    </citation>
    <scope>NUCLEOTIDE SEQUENCE</scope>
    <source>
        <strain evidence="2">CGMCC 1.16134</strain>
    </source>
</reference>
<organism evidence="2 3">
    <name type="scientific">Paenibacillus albidus</name>
    <dbReference type="NCBI Taxonomy" id="2041023"/>
    <lineage>
        <taxon>Bacteria</taxon>
        <taxon>Bacillati</taxon>
        <taxon>Bacillota</taxon>
        <taxon>Bacilli</taxon>
        <taxon>Bacillales</taxon>
        <taxon>Paenibacillaceae</taxon>
        <taxon>Paenibacillus</taxon>
    </lineage>
</organism>
<gene>
    <name evidence="2" type="ORF">GCM10010912_14950</name>
</gene>
<dbReference type="InterPro" id="IPR029058">
    <property type="entry name" value="AB_hydrolase_fold"/>
</dbReference>
<dbReference type="PANTHER" id="PTHR43798:SF33">
    <property type="entry name" value="HYDROLASE, PUTATIVE (AFU_ORTHOLOGUE AFUA_2G14860)-RELATED"/>
    <property type="match status" value="1"/>
</dbReference>
<reference evidence="2" key="2">
    <citation type="submission" date="2020-09" db="EMBL/GenBank/DDBJ databases">
        <authorList>
            <person name="Sun Q."/>
            <person name="Zhou Y."/>
        </authorList>
    </citation>
    <scope>NUCLEOTIDE SEQUENCE</scope>
    <source>
        <strain evidence="2">CGMCC 1.16134</strain>
    </source>
</reference>
<sequence length="267" mass="30814">MILPQIQLNGTSLYYEKYGAGVPLVFIHDHLTSHHLFEPQVEYFRKRLQVIVLDLRGSGLSGKMNVEVNRILDTQCEDLRALLENLGIPKVILVACSSGGVLAQKFAVQHPEQVSALVLVDSGLFDHISMKNRKLWDFIETCTWISHYLPAEFFIRSLRMTYNKWLPAYHILRKELLHKRPTELIKQRIALRQIDMFAYAERLRIPVLCVAGSQNEWGLKQARRTAALFPAAQLAVLPDAMYPSHLCQPQDFNRLLLNFLMDQHLRE</sequence>
<evidence type="ECO:0000259" key="1">
    <source>
        <dbReference type="Pfam" id="PF00561"/>
    </source>
</evidence>
<dbReference type="InterPro" id="IPR050266">
    <property type="entry name" value="AB_hydrolase_sf"/>
</dbReference>
<dbReference type="SUPFAM" id="SSF53474">
    <property type="entry name" value="alpha/beta-Hydrolases"/>
    <property type="match status" value="1"/>
</dbReference>
<protein>
    <submittedName>
        <fullName evidence="2">Alpha/beta hydrolase</fullName>
    </submittedName>
</protein>
<dbReference type="GO" id="GO:0016020">
    <property type="term" value="C:membrane"/>
    <property type="evidence" value="ECO:0007669"/>
    <property type="project" value="TreeGrafter"/>
</dbReference>
<keyword evidence="3" id="KW-1185">Reference proteome</keyword>
<keyword evidence="2" id="KW-0378">Hydrolase</keyword>
<evidence type="ECO:0000313" key="2">
    <source>
        <dbReference type="EMBL" id="GGF70749.1"/>
    </source>
</evidence>